<evidence type="ECO:0000313" key="1">
    <source>
        <dbReference type="EMBL" id="MCL6220752.1"/>
    </source>
</evidence>
<gene>
    <name evidence="1" type="ORF">L1967_20870</name>
</gene>
<evidence type="ECO:0000313" key="2">
    <source>
        <dbReference type="Proteomes" id="UP001139521"/>
    </source>
</evidence>
<organism evidence="1 2">
    <name type="scientific">Zunongwangia pacifica</name>
    <dbReference type="NCBI Taxonomy" id="2911062"/>
    <lineage>
        <taxon>Bacteria</taxon>
        <taxon>Pseudomonadati</taxon>
        <taxon>Bacteroidota</taxon>
        <taxon>Flavobacteriia</taxon>
        <taxon>Flavobacteriales</taxon>
        <taxon>Flavobacteriaceae</taxon>
        <taxon>Zunongwangia</taxon>
    </lineage>
</organism>
<sequence length="151" mass="16733">MRTSSATSGHFVLENITSNGSLYLRGGKQGGALVLNDINDGNVGIGTTNPDSKLSVKGNIHAREVKVDMNGAVAPDYVFDINYKLLTLQEVQDFINKNGHLPNVPSAKQMDEEGLHLKEMNLKLLEKIEEITLYVLKQEQRIKILEDQLSK</sequence>
<protein>
    <submittedName>
        <fullName evidence="1">Tail fiber protein</fullName>
    </submittedName>
</protein>
<proteinExistence type="predicted"/>
<dbReference type="Proteomes" id="UP001139521">
    <property type="component" value="Unassembled WGS sequence"/>
</dbReference>
<keyword evidence="2" id="KW-1185">Reference proteome</keyword>
<comment type="caution">
    <text evidence="1">The sequence shown here is derived from an EMBL/GenBank/DDBJ whole genome shotgun (WGS) entry which is preliminary data.</text>
</comment>
<name>A0A9X1ZTI5_9FLAO</name>
<reference evidence="1" key="1">
    <citation type="submission" date="2022-01" db="EMBL/GenBank/DDBJ databases">
        <title>Genome sequencing of Zunongwangia sp. M21534 genome.</title>
        <authorList>
            <person name="Chen Y."/>
            <person name="Dong C."/>
            <person name="Shao Z."/>
        </authorList>
    </citation>
    <scope>NUCLEOTIDE SEQUENCE</scope>
    <source>
        <strain evidence="1">MCCC M21534</strain>
    </source>
</reference>
<dbReference type="EMBL" id="JAKHSK010000054">
    <property type="protein sequence ID" value="MCL6220752.1"/>
    <property type="molecule type" value="Genomic_DNA"/>
</dbReference>
<accession>A0A9X1ZTI5</accession>
<dbReference type="AlphaFoldDB" id="A0A9X1ZTI5"/>